<protein>
    <recommendedName>
        <fullName evidence="3">Polyhydroxyalkanoate synthesis regulator phasin</fullName>
    </recommendedName>
</protein>
<keyword evidence="2" id="KW-1185">Reference proteome</keyword>
<dbReference type="PANTHER" id="PTHR38664">
    <property type="entry name" value="SLR0058 PROTEIN"/>
    <property type="match status" value="1"/>
</dbReference>
<name>A0A1J0GCL2_9CLOT</name>
<proteinExistence type="predicted"/>
<dbReference type="InterPro" id="IPR008769">
    <property type="entry name" value="PhaF_PhaI"/>
</dbReference>
<dbReference type="RefSeq" id="WP_071610934.1">
    <property type="nucleotide sequence ID" value="NZ_CP015756.1"/>
</dbReference>
<organism evidence="1 2">
    <name type="scientific">Clostridium estertheticum subsp. estertheticum</name>
    <dbReference type="NCBI Taxonomy" id="1552"/>
    <lineage>
        <taxon>Bacteria</taxon>
        <taxon>Bacillati</taxon>
        <taxon>Bacillota</taxon>
        <taxon>Clostridia</taxon>
        <taxon>Eubacteriales</taxon>
        <taxon>Clostridiaceae</taxon>
        <taxon>Clostridium</taxon>
    </lineage>
</organism>
<dbReference type="STRING" id="1552.A7L45_00190"/>
<sequence>MNNDIKNFFLAGLGSAAYTFEKATNLIDDFVQKGKLTLDEGKCLSEELKRTVKEKKEEEITLTKDKNPLTKEDMILLLKDMNFATKEDIENVNKRLANLEISQS</sequence>
<dbReference type="PANTHER" id="PTHR38664:SF1">
    <property type="entry name" value="SLR0058 PROTEIN"/>
    <property type="match status" value="1"/>
</dbReference>
<accession>A0A1J0GCL2</accession>
<evidence type="ECO:0000313" key="2">
    <source>
        <dbReference type="Proteomes" id="UP000182569"/>
    </source>
</evidence>
<dbReference type="KEGG" id="ceu:A7L45_00190"/>
<evidence type="ECO:0008006" key="3">
    <source>
        <dbReference type="Google" id="ProtNLM"/>
    </source>
</evidence>
<reference evidence="2" key="1">
    <citation type="journal article" date="2016" name="Front. Microbiol.">
        <title>Complete Genome Sequence of Clostridium estertheticum DSM 8809, a Microbe Identified in Spoiled Vacuum Packed Beef.</title>
        <authorList>
            <person name="Yu Z."/>
            <person name="Gunn L."/>
            <person name="Brennan E."/>
            <person name="Reid R."/>
            <person name="Wall P.G."/>
            <person name="Gaora O.P."/>
            <person name="Hurley D."/>
            <person name="Bolton D."/>
            <person name="Fanning S."/>
        </authorList>
    </citation>
    <scope>NUCLEOTIDE SEQUENCE [LARGE SCALE GENOMIC DNA]</scope>
    <source>
        <strain evidence="2">DSM 8809</strain>
    </source>
</reference>
<gene>
    <name evidence="1" type="ORF">A7L45_00190</name>
</gene>
<dbReference type="AlphaFoldDB" id="A0A1J0GCL2"/>
<dbReference type="Proteomes" id="UP000182569">
    <property type="component" value="Chromosome"/>
</dbReference>
<dbReference type="EMBL" id="CP015756">
    <property type="protein sequence ID" value="APC38638.1"/>
    <property type="molecule type" value="Genomic_DNA"/>
</dbReference>
<evidence type="ECO:0000313" key="1">
    <source>
        <dbReference type="EMBL" id="APC38638.1"/>
    </source>
</evidence>
<dbReference type="OrthoDB" id="2134917at2"/>